<reference evidence="3 4" key="1">
    <citation type="journal article" date="2011" name="Nat. Genet.">
        <title>The genome of the mesopolyploid crop species Brassica rapa.</title>
        <authorList>
            <consortium name="Brassica rapa Genome Sequencing Project Consortium"/>
            <person name="Wang X."/>
            <person name="Wang H."/>
            <person name="Wang J."/>
            <person name="Sun R."/>
            <person name="Wu J."/>
            <person name="Liu S."/>
            <person name="Bai Y."/>
            <person name="Mun J.H."/>
            <person name="Bancroft I."/>
            <person name="Cheng F."/>
            <person name="Huang S."/>
            <person name="Li X."/>
            <person name="Hua W."/>
            <person name="Wang J."/>
            <person name="Wang X."/>
            <person name="Freeling M."/>
            <person name="Pires J.C."/>
            <person name="Paterson A.H."/>
            <person name="Chalhoub B."/>
            <person name="Wang B."/>
            <person name="Hayward A."/>
            <person name="Sharpe A.G."/>
            <person name="Park B.S."/>
            <person name="Weisshaar B."/>
            <person name="Liu B."/>
            <person name="Li B."/>
            <person name="Liu B."/>
            <person name="Tong C."/>
            <person name="Song C."/>
            <person name="Duran C."/>
            <person name="Peng C."/>
            <person name="Geng C."/>
            <person name="Koh C."/>
            <person name="Lin C."/>
            <person name="Edwards D."/>
            <person name="Mu D."/>
            <person name="Shen D."/>
            <person name="Soumpourou E."/>
            <person name="Li F."/>
            <person name="Fraser F."/>
            <person name="Conant G."/>
            <person name="Lassalle G."/>
            <person name="King G.J."/>
            <person name="Bonnema G."/>
            <person name="Tang H."/>
            <person name="Wang H."/>
            <person name="Belcram H."/>
            <person name="Zhou H."/>
            <person name="Hirakawa H."/>
            <person name="Abe H."/>
            <person name="Guo H."/>
            <person name="Wang H."/>
            <person name="Jin H."/>
            <person name="Parkin I.A."/>
            <person name="Batley J."/>
            <person name="Kim J.S."/>
            <person name="Just J."/>
            <person name="Li J."/>
            <person name="Xu J."/>
            <person name="Deng J."/>
            <person name="Kim J.A."/>
            <person name="Li J."/>
            <person name="Yu J."/>
            <person name="Meng J."/>
            <person name="Wang J."/>
            <person name="Min J."/>
            <person name="Poulain J."/>
            <person name="Wang J."/>
            <person name="Hatakeyama K."/>
            <person name="Wu K."/>
            <person name="Wang L."/>
            <person name="Fang L."/>
            <person name="Trick M."/>
            <person name="Links M.G."/>
            <person name="Zhao M."/>
            <person name="Jin M."/>
            <person name="Ramchiary N."/>
            <person name="Drou N."/>
            <person name="Berkman P.J."/>
            <person name="Cai Q."/>
            <person name="Huang Q."/>
            <person name="Li R."/>
            <person name="Tabata S."/>
            <person name="Cheng S."/>
            <person name="Zhang S."/>
            <person name="Zhang S."/>
            <person name="Huang S."/>
            <person name="Sato S."/>
            <person name="Sun S."/>
            <person name="Kwon S.J."/>
            <person name="Choi S.R."/>
            <person name="Lee T.H."/>
            <person name="Fan W."/>
            <person name="Zhao X."/>
            <person name="Tan X."/>
            <person name="Xu X."/>
            <person name="Wang Y."/>
            <person name="Qiu Y."/>
            <person name="Yin Y."/>
            <person name="Li Y."/>
            <person name="Du Y."/>
            <person name="Liao Y."/>
            <person name="Lim Y."/>
            <person name="Narusaka Y."/>
            <person name="Wang Y."/>
            <person name="Wang Z."/>
            <person name="Li Z."/>
            <person name="Wang Z."/>
            <person name="Xiong Z."/>
            <person name="Zhang Z."/>
        </authorList>
    </citation>
    <scope>NUCLEOTIDE SEQUENCE [LARGE SCALE GENOMIC DNA]</scope>
    <source>
        <strain evidence="3 4">cv. Chiifu-401-42</strain>
    </source>
</reference>
<dbReference type="GO" id="GO:0006412">
    <property type="term" value="P:translation"/>
    <property type="evidence" value="ECO:0007669"/>
    <property type="project" value="InterPro"/>
</dbReference>
<keyword evidence="4" id="KW-1185">Reference proteome</keyword>
<reference evidence="3 4" key="2">
    <citation type="journal article" date="2018" name="Hortic Res">
        <title>Improved Brassica rapa reference genome by single-molecule sequencing and chromosome conformation capture technologies.</title>
        <authorList>
            <person name="Zhang L."/>
            <person name="Cai X."/>
            <person name="Wu J."/>
            <person name="Liu M."/>
            <person name="Grob S."/>
            <person name="Cheng F."/>
            <person name="Liang J."/>
            <person name="Cai C."/>
            <person name="Liu Z."/>
            <person name="Liu B."/>
            <person name="Wang F."/>
            <person name="Li S."/>
            <person name="Liu F."/>
            <person name="Li X."/>
            <person name="Cheng L."/>
            <person name="Yang W."/>
            <person name="Li M.H."/>
            <person name="Grossniklaus U."/>
            <person name="Zheng H."/>
            <person name="Wang X."/>
        </authorList>
    </citation>
    <scope>NUCLEOTIDE SEQUENCE [LARGE SCALE GENOMIC DNA]</scope>
    <source>
        <strain evidence="3 4">cv. Chiifu-401-42</strain>
    </source>
</reference>
<dbReference type="GO" id="GO:0022625">
    <property type="term" value="C:cytosolic large ribosomal subunit"/>
    <property type="evidence" value="ECO:0000318"/>
    <property type="project" value="GO_Central"/>
</dbReference>
<sequence length="237" mass="26826">MAETRAQALLKETVAREAEEAIESRFEALEKAIALQNEKMAIQNEKTDHNILEMIEAFCLMSSNINPQDVSTSENRNVDGVSFRNSGTPDIQHEHQHGGRQECCLRTQVTAFRKTVTTIQVADKEKGVVLETTKTKKQSKLKLYVNKSVLKEFPMMAKTVANQDEETSRMHARMDAQQVRLDSLEDLLDFMAVDNPLMKNTLNARRGPLDAMISSRIHGSRPSETEHPPNYFENVIP</sequence>
<dbReference type="PANTHER" id="PTHR10544">
    <property type="entry name" value="60S RIBOSOMAL PROTEIN L28"/>
    <property type="match status" value="1"/>
</dbReference>
<proteinExistence type="predicted"/>
<feature type="coiled-coil region" evidence="1">
    <location>
        <begin position="19"/>
        <end position="46"/>
    </location>
</feature>
<dbReference type="InParanoid" id="M4F052"/>
<dbReference type="GO" id="GO:0003735">
    <property type="term" value="F:structural constituent of ribosome"/>
    <property type="evidence" value="ECO:0007669"/>
    <property type="project" value="InterPro"/>
</dbReference>
<dbReference type="STRING" id="51351.M4F052"/>
<evidence type="ECO:0000256" key="2">
    <source>
        <dbReference type="SAM" id="MobiDB-lite"/>
    </source>
</evidence>
<dbReference type="Proteomes" id="UP000011750">
    <property type="component" value="Chromosome A05"/>
</dbReference>
<dbReference type="Gramene" id="Bra034445.1">
    <property type="protein sequence ID" value="Bra034445.1-P"/>
    <property type="gene ID" value="Bra034445"/>
</dbReference>
<keyword evidence="1" id="KW-0175">Coiled coil</keyword>
<dbReference type="EnsemblPlants" id="Bra034445.1">
    <property type="protein sequence ID" value="Bra034445.1-P"/>
    <property type="gene ID" value="Bra034445"/>
</dbReference>
<evidence type="ECO:0000313" key="4">
    <source>
        <dbReference type="Proteomes" id="UP000011750"/>
    </source>
</evidence>
<dbReference type="HOGENOM" id="CLU_1172126_0_0_1"/>
<name>M4F052_BRACM</name>
<dbReference type="eggNOG" id="KOG3412">
    <property type="taxonomic scope" value="Eukaryota"/>
</dbReference>
<organism evidence="3 4">
    <name type="scientific">Brassica campestris</name>
    <name type="common">Field mustard</name>
    <dbReference type="NCBI Taxonomy" id="3711"/>
    <lineage>
        <taxon>Eukaryota</taxon>
        <taxon>Viridiplantae</taxon>
        <taxon>Streptophyta</taxon>
        <taxon>Embryophyta</taxon>
        <taxon>Tracheophyta</taxon>
        <taxon>Spermatophyta</taxon>
        <taxon>Magnoliopsida</taxon>
        <taxon>eudicotyledons</taxon>
        <taxon>Gunneridae</taxon>
        <taxon>Pentapetalae</taxon>
        <taxon>rosids</taxon>
        <taxon>malvids</taxon>
        <taxon>Brassicales</taxon>
        <taxon>Brassicaceae</taxon>
        <taxon>Brassiceae</taxon>
        <taxon>Brassica</taxon>
    </lineage>
</organism>
<evidence type="ECO:0000256" key="1">
    <source>
        <dbReference type="SAM" id="Coils"/>
    </source>
</evidence>
<protein>
    <submittedName>
        <fullName evidence="3">Uncharacterized protein</fullName>
    </submittedName>
</protein>
<evidence type="ECO:0000313" key="3">
    <source>
        <dbReference type="EnsemblPlants" id="Bra034445.1-P"/>
    </source>
</evidence>
<dbReference type="AlphaFoldDB" id="M4F052"/>
<accession>M4F052</accession>
<reference evidence="3" key="3">
    <citation type="submission" date="2023-03" db="UniProtKB">
        <authorList>
            <consortium name="EnsemblPlants"/>
        </authorList>
    </citation>
    <scope>IDENTIFICATION</scope>
    <source>
        <strain evidence="3">cv. Chiifu-401-42</strain>
    </source>
</reference>
<feature type="region of interest" description="Disordered" evidence="2">
    <location>
        <begin position="217"/>
        <end position="237"/>
    </location>
</feature>
<dbReference type="InterPro" id="IPR002672">
    <property type="entry name" value="Ribosomal_eL28"/>
</dbReference>